<dbReference type="EMBL" id="JAACJL010000016">
    <property type="protein sequence ID" value="KAF4619171.1"/>
    <property type="molecule type" value="Genomic_DNA"/>
</dbReference>
<organism evidence="1 2">
    <name type="scientific">Agrocybe pediades</name>
    <dbReference type="NCBI Taxonomy" id="84607"/>
    <lineage>
        <taxon>Eukaryota</taxon>
        <taxon>Fungi</taxon>
        <taxon>Dikarya</taxon>
        <taxon>Basidiomycota</taxon>
        <taxon>Agaricomycotina</taxon>
        <taxon>Agaricomycetes</taxon>
        <taxon>Agaricomycetidae</taxon>
        <taxon>Agaricales</taxon>
        <taxon>Agaricineae</taxon>
        <taxon>Strophariaceae</taxon>
        <taxon>Agrocybe</taxon>
    </lineage>
</organism>
<evidence type="ECO:0000313" key="1">
    <source>
        <dbReference type="EMBL" id="KAF4619171.1"/>
    </source>
</evidence>
<reference evidence="1 2" key="1">
    <citation type="submission" date="2019-12" db="EMBL/GenBank/DDBJ databases">
        <authorList>
            <person name="Floudas D."/>
            <person name="Bentzer J."/>
            <person name="Ahren D."/>
            <person name="Johansson T."/>
            <person name="Persson P."/>
            <person name="Tunlid A."/>
        </authorList>
    </citation>
    <scope>NUCLEOTIDE SEQUENCE [LARGE SCALE GENOMIC DNA]</scope>
    <source>
        <strain evidence="1 2">CBS 102.39</strain>
    </source>
</reference>
<dbReference type="Proteomes" id="UP000521872">
    <property type="component" value="Unassembled WGS sequence"/>
</dbReference>
<gene>
    <name evidence="1" type="ORF">D9613_004686</name>
</gene>
<proteinExistence type="predicted"/>
<sequence length="482" mass="56143">MAFLDIVMKFSRHEENQCRISDFPEELIQMIFRAYVSGRTLSRTPTKPTIRYSRWCNANVIKLLHVNRAWRRVALDTRELWSSIYMYNPSKMILDTFDSWLLIVEKLVRKKDALVDVYLESSDGYMTEHALISVFDILDRIRNLDIILPQCTLDKFSFVRKGGLIKFLRRFMCAHPSAPVERIRISLSDEIQVKRRKNLLDVWQYMVTLPNIQHIVWDYKPQLPPISELTREVAQGHLRFLEVRELTFCDMHWLLTANPALEEFRVLDDLSFDAVPDNIQPFEHPRLKALSLRGTDILPALDPYTFPSLEKLYLSYCMGTKKFGILTEFIQRSKPHITHYTFAQRYDMIMGEEDHNISHLDMCRKYLNSTIHHFALHGAITEIVAKMLMARLPDGTHEFVPTAKYLDVAVDGLEGGIVSDLVFSRAAVYKRPPPEQYHQLMRATGGEVVEFTLRRTGPYGLGDKGRLAAMEREYVVIRRLSN</sequence>
<protein>
    <recommendedName>
        <fullName evidence="3">F-box domain-containing protein</fullName>
    </recommendedName>
</protein>
<dbReference type="InterPro" id="IPR032675">
    <property type="entry name" value="LRR_dom_sf"/>
</dbReference>
<keyword evidence="2" id="KW-1185">Reference proteome</keyword>
<accession>A0A8H4QXU8</accession>
<dbReference type="AlphaFoldDB" id="A0A8H4QXU8"/>
<evidence type="ECO:0000313" key="2">
    <source>
        <dbReference type="Proteomes" id="UP000521872"/>
    </source>
</evidence>
<dbReference type="Gene3D" id="3.80.10.10">
    <property type="entry name" value="Ribonuclease Inhibitor"/>
    <property type="match status" value="1"/>
</dbReference>
<evidence type="ECO:0008006" key="3">
    <source>
        <dbReference type="Google" id="ProtNLM"/>
    </source>
</evidence>
<comment type="caution">
    <text evidence="1">The sequence shown here is derived from an EMBL/GenBank/DDBJ whole genome shotgun (WGS) entry which is preliminary data.</text>
</comment>
<name>A0A8H4QXU8_9AGAR</name>